<dbReference type="Gene3D" id="1.10.1740.10">
    <property type="match status" value="1"/>
</dbReference>
<sequence>MLNDLLLIKRAKSGSNEAFVHLMKKNEKYLYNMARKFLNNEEDIADCLQETQKN</sequence>
<dbReference type="EMBL" id="DXBN01000194">
    <property type="protein sequence ID" value="HIZ53934.1"/>
    <property type="molecule type" value="Genomic_DNA"/>
</dbReference>
<proteinExistence type="predicted"/>
<dbReference type="AlphaFoldDB" id="A0A9D2F868"/>
<gene>
    <name evidence="1" type="ORF">IAA20_08340</name>
</gene>
<evidence type="ECO:0008006" key="3">
    <source>
        <dbReference type="Google" id="ProtNLM"/>
    </source>
</evidence>
<name>A0A9D2F868_9ENTE</name>
<comment type="caution">
    <text evidence="1">The sequence shown here is derived from an EMBL/GenBank/DDBJ whole genome shotgun (WGS) entry which is preliminary data.</text>
</comment>
<evidence type="ECO:0000313" key="2">
    <source>
        <dbReference type="Proteomes" id="UP000824063"/>
    </source>
</evidence>
<dbReference type="GO" id="GO:0003700">
    <property type="term" value="F:DNA-binding transcription factor activity"/>
    <property type="evidence" value="ECO:0007669"/>
    <property type="project" value="InterPro"/>
</dbReference>
<reference evidence="1" key="1">
    <citation type="journal article" date="2021" name="PeerJ">
        <title>Extensive microbial diversity within the chicken gut microbiome revealed by metagenomics and culture.</title>
        <authorList>
            <person name="Gilroy R."/>
            <person name="Ravi A."/>
            <person name="Getino M."/>
            <person name="Pursley I."/>
            <person name="Horton D.L."/>
            <person name="Alikhan N.F."/>
            <person name="Baker D."/>
            <person name="Gharbi K."/>
            <person name="Hall N."/>
            <person name="Watson M."/>
            <person name="Adriaenssens E.M."/>
            <person name="Foster-Nyarko E."/>
            <person name="Jarju S."/>
            <person name="Secka A."/>
            <person name="Antonio M."/>
            <person name="Oren A."/>
            <person name="Chaudhuri R.R."/>
            <person name="La Ragione R."/>
            <person name="Hildebrand F."/>
            <person name="Pallen M.J."/>
        </authorList>
    </citation>
    <scope>NUCLEOTIDE SEQUENCE</scope>
    <source>
        <strain evidence="1">CHK172-16539</strain>
    </source>
</reference>
<dbReference type="GO" id="GO:0006352">
    <property type="term" value="P:DNA-templated transcription initiation"/>
    <property type="evidence" value="ECO:0007669"/>
    <property type="project" value="InterPro"/>
</dbReference>
<reference evidence="1" key="2">
    <citation type="submission" date="2021-04" db="EMBL/GenBank/DDBJ databases">
        <authorList>
            <person name="Gilroy R."/>
        </authorList>
    </citation>
    <scope>NUCLEOTIDE SEQUENCE</scope>
    <source>
        <strain evidence="1">CHK172-16539</strain>
    </source>
</reference>
<protein>
    <recommendedName>
        <fullName evidence="3">RNA polymerase sigma-70 region 2 domain-containing protein</fullName>
    </recommendedName>
</protein>
<dbReference type="Proteomes" id="UP000824063">
    <property type="component" value="Unassembled WGS sequence"/>
</dbReference>
<dbReference type="InterPro" id="IPR013325">
    <property type="entry name" value="RNA_pol_sigma_r2"/>
</dbReference>
<evidence type="ECO:0000313" key="1">
    <source>
        <dbReference type="EMBL" id="HIZ53934.1"/>
    </source>
</evidence>
<accession>A0A9D2F868</accession>
<dbReference type="SUPFAM" id="SSF88946">
    <property type="entry name" value="Sigma2 domain of RNA polymerase sigma factors"/>
    <property type="match status" value="1"/>
</dbReference>
<organism evidence="1 2">
    <name type="scientific">Candidatus Enterococcus avicola</name>
    <dbReference type="NCBI Taxonomy" id="2838561"/>
    <lineage>
        <taxon>Bacteria</taxon>
        <taxon>Bacillati</taxon>
        <taxon>Bacillota</taxon>
        <taxon>Bacilli</taxon>
        <taxon>Lactobacillales</taxon>
        <taxon>Enterococcaceae</taxon>
        <taxon>Enterococcus</taxon>
    </lineage>
</organism>